<dbReference type="PROSITE" id="PS00518">
    <property type="entry name" value="ZF_RING_1"/>
    <property type="match status" value="1"/>
</dbReference>
<feature type="compositionally biased region" description="Low complexity" evidence="5">
    <location>
        <begin position="130"/>
        <end position="152"/>
    </location>
</feature>
<dbReference type="Proteomes" id="UP001497453">
    <property type="component" value="Chromosome 4"/>
</dbReference>
<feature type="domain" description="RING-type" evidence="6">
    <location>
        <begin position="3"/>
        <end position="40"/>
    </location>
</feature>
<dbReference type="EMBL" id="OZ037947">
    <property type="protein sequence ID" value="CAL1706793.1"/>
    <property type="molecule type" value="Genomic_DNA"/>
</dbReference>
<evidence type="ECO:0000259" key="6">
    <source>
        <dbReference type="PROSITE" id="PS50089"/>
    </source>
</evidence>
<dbReference type="Gene3D" id="3.30.40.10">
    <property type="entry name" value="Zinc/RING finger domain, C3HC4 (zinc finger)"/>
    <property type="match status" value="1"/>
</dbReference>
<dbReference type="InterPro" id="IPR001841">
    <property type="entry name" value="Znf_RING"/>
</dbReference>
<evidence type="ECO:0000256" key="3">
    <source>
        <dbReference type="ARBA" id="ARBA00022833"/>
    </source>
</evidence>
<evidence type="ECO:0000313" key="8">
    <source>
        <dbReference type="Proteomes" id="UP001497453"/>
    </source>
</evidence>
<dbReference type="Pfam" id="PF13920">
    <property type="entry name" value="zf-C3HC4_3"/>
    <property type="match status" value="1"/>
</dbReference>
<organism evidence="7 8">
    <name type="scientific">Somion occarium</name>
    <dbReference type="NCBI Taxonomy" id="3059160"/>
    <lineage>
        <taxon>Eukaryota</taxon>
        <taxon>Fungi</taxon>
        <taxon>Dikarya</taxon>
        <taxon>Basidiomycota</taxon>
        <taxon>Agaricomycotina</taxon>
        <taxon>Agaricomycetes</taxon>
        <taxon>Polyporales</taxon>
        <taxon>Cerrenaceae</taxon>
        <taxon>Somion</taxon>
    </lineage>
</organism>
<feature type="region of interest" description="Disordered" evidence="5">
    <location>
        <begin position="128"/>
        <end position="221"/>
    </location>
</feature>
<dbReference type="InterPro" id="IPR013083">
    <property type="entry name" value="Znf_RING/FYVE/PHD"/>
</dbReference>
<keyword evidence="2 4" id="KW-0863">Zinc-finger</keyword>
<sequence length="221" mass="24967">MSCSVCLETRDAWSRIDPCGHVYCDDCIRRLPSARCPGCRIPFNRAHIQKTFLPSSPHGDAVAELQQLKAIIRNNEARRVSEMDDVHRRLEVVETDLSQWKARALSLQTLLRDVSVLFARAQSPFSHMQEMAPASQASPPSTSLSHSSEEISPTPPQPRSQDMQHPSILSTEVQVHPSSRLPQEAPSRPERQWITIPYDNSSAHRRRAIPVIRPGPYPERL</sequence>
<dbReference type="PROSITE" id="PS50089">
    <property type="entry name" value="ZF_RING_2"/>
    <property type="match status" value="1"/>
</dbReference>
<evidence type="ECO:0000256" key="1">
    <source>
        <dbReference type="ARBA" id="ARBA00022723"/>
    </source>
</evidence>
<keyword evidence="8" id="KW-1185">Reference proteome</keyword>
<accession>A0ABP1DIE2</accession>
<dbReference type="InterPro" id="IPR017907">
    <property type="entry name" value="Znf_RING_CS"/>
</dbReference>
<evidence type="ECO:0000256" key="5">
    <source>
        <dbReference type="SAM" id="MobiDB-lite"/>
    </source>
</evidence>
<gene>
    <name evidence="7" type="ORF">GFSPODELE1_LOCUS6044</name>
</gene>
<name>A0ABP1DIE2_9APHY</name>
<evidence type="ECO:0000256" key="2">
    <source>
        <dbReference type="ARBA" id="ARBA00022771"/>
    </source>
</evidence>
<evidence type="ECO:0000313" key="7">
    <source>
        <dbReference type="EMBL" id="CAL1706793.1"/>
    </source>
</evidence>
<feature type="compositionally biased region" description="Polar residues" evidence="5">
    <location>
        <begin position="159"/>
        <end position="181"/>
    </location>
</feature>
<protein>
    <recommendedName>
        <fullName evidence="6">RING-type domain-containing protein</fullName>
    </recommendedName>
</protein>
<evidence type="ECO:0000256" key="4">
    <source>
        <dbReference type="PROSITE-ProRule" id="PRU00175"/>
    </source>
</evidence>
<proteinExistence type="predicted"/>
<keyword evidence="1" id="KW-0479">Metal-binding</keyword>
<reference evidence="8" key="1">
    <citation type="submission" date="2024-04" db="EMBL/GenBank/DDBJ databases">
        <authorList>
            <person name="Shaw F."/>
            <person name="Minotto A."/>
        </authorList>
    </citation>
    <scope>NUCLEOTIDE SEQUENCE [LARGE SCALE GENOMIC DNA]</scope>
</reference>
<keyword evidence="3" id="KW-0862">Zinc</keyword>
<dbReference type="SUPFAM" id="SSF57850">
    <property type="entry name" value="RING/U-box"/>
    <property type="match status" value="1"/>
</dbReference>
<dbReference type="SMART" id="SM00184">
    <property type="entry name" value="RING"/>
    <property type="match status" value="1"/>
</dbReference>